<proteinExistence type="predicted"/>
<reference evidence="2" key="2">
    <citation type="submission" date="2020-05" db="UniProtKB">
        <authorList>
            <consortium name="EnsemblMetazoa"/>
        </authorList>
    </citation>
    <scope>IDENTIFICATION</scope>
    <source>
        <strain evidence="2">IAEA</strain>
    </source>
</reference>
<keyword evidence="3" id="KW-1185">Reference proteome</keyword>
<feature type="region of interest" description="Disordered" evidence="1">
    <location>
        <begin position="43"/>
        <end position="68"/>
    </location>
</feature>
<evidence type="ECO:0000313" key="2">
    <source>
        <dbReference type="EnsemblMetazoa" id="GPAI038173-PA"/>
    </source>
</evidence>
<name>A0A1B0A935_GLOPL</name>
<protein>
    <submittedName>
        <fullName evidence="2">Uncharacterized protein</fullName>
    </submittedName>
</protein>
<dbReference type="Proteomes" id="UP000092445">
    <property type="component" value="Unassembled WGS sequence"/>
</dbReference>
<accession>A0A1B0A935</accession>
<sequence length="68" mass="7569">MQTKEMPYMDICWMNGIHWLAGWDIHLYIEKKKKDMLFSDNVNGDDDDDGGGGGGGCDVSGSLQIMRA</sequence>
<dbReference type="VEuPathDB" id="VectorBase:GPAI038173"/>
<organism evidence="2 3">
    <name type="scientific">Glossina pallidipes</name>
    <name type="common">Tsetse fly</name>
    <dbReference type="NCBI Taxonomy" id="7398"/>
    <lineage>
        <taxon>Eukaryota</taxon>
        <taxon>Metazoa</taxon>
        <taxon>Ecdysozoa</taxon>
        <taxon>Arthropoda</taxon>
        <taxon>Hexapoda</taxon>
        <taxon>Insecta</taxon>
        <taxon>Pterygota</taxon>
        <taxon>Neoptera</taxon>
        <taxon>Endopterygota</taxon>
        <taxon>Diptera</taxon>
        <taxon>Brachycera</taxon>
        <taxon>Muscomorpha</taxon>
        <taxon>Hippoboscoidea</taxon>
        <taxon>Glossinidae</taxon>
        <taxon>Glossina</taxon>
    </lineage>
</organism>
<dbReference type="EnsemblMetazoa" id="GPAI038173-RA">
    <property type="protein sequence ID" value="GPAI038173-PA"/>
    <property type="gene ID" value="GPAI038173"/>
</dbReference>
<reference evidence="3" key="1">
    <citation type="submission" date="2014-03" db="EMBL/GenBank/DDBJ databases">
        <authorList>
            <person name="Aksoy S."/>
            <person name="Warren W."/>
            <person name="Wilson R.K."/>
        </authorList>
    </citation>
    <scope>NUCLEOTIDE SEQUENCE [LARGE SCALE GENOMIC DNA]</scope>
    <source>
        <strain evidence="3">IAEA</strain>
    </source>
</reference>
<dbReference type="AlphaFoldDB" id="A0A1B0A935"/>
<evidence type="ECO:0000313" key="3">
    <source>
        <dbReference type="Proteomes" id="UP000092445"/>
    </source>
</evidence>
<evidence type="ECO:0000256" key="1">
    <source>
        <dbReference type="SAM" id="MobiDB-lite"/>
    </source>
</evidence>